<name>A0A4Q7JB91_9PSEU</name>
<dbReference type="RefSeq" id="WP_130474346.1">
    <property type="nucleotide sequence ID" value="NZ_SFCC01000003.1"/>
</dbReference>
<feature type="transmembrane region" description="Helical" evidence="2">
    <location>
        <begin position="159"/>
        <end position="177"/>
    </location>
</feature>
<feature type="transmembrane region" description="Helical" evidence="2">
    <location>
        <begin position="308"/>
        <end position="327"/>
    </location>
</feature>
<keyword evidence="2" id="KW-1133">Transmembrane helix</keyword>
<evidence type="ECO:0008006" key="5">
    <source>
        <dbReference type="Google" id="ProtNLM"/>
    </source>
</evidence>
<comment type="caution">
    <text evidence="3">The sequence shown here is derived from an EMBL/GenBank/DDBJ whole genome shotgun (WGS) entry which is preliminary data.</text>
</comment>
<keyword evidence="2" id="KW-0812">Transmembrane</keyword>
<feature type="transmembrane region" description="Helical" evidence="2">
    <location>
        <begin position="283"/>
        <end position="301"/>
    </location>
</feature>
<dbReference type="AlphaFoldDB" id="A0A4Q7JB91"/>
<dbReference type="OrthoDB" id="3946755at2"/>
<dbReference type="EMBL" id="SFCC01000003">
    <property type="protein sequence ID" value="RZQ64547.1"/>
    <property type="molecule type" value="Genomic_DNA"/>
</dbReference>
<feature type="region of interest" description="Disordered" evidence="1">
    <location>
        <begin position="542"/>
        <end position="563"/>
    </location>
</feature>
<feature type="transmembrane region" description="Helical" evidence="2">
    <location>
        <begin position="107"/>
        <end position="124"/>
    </location>
</feature>
<keyword evidence="2" id="KW-0472">Membrane</keyword>
<evidence type="ECO:0000313" key="3">
    <source>
        <dbReference type="EMBL" id="RZQ64547.1"/>
    </source>
</evidence>
<feature type="transmembrane region" description="Helical" evidence="2">
    <location>
        <begin position="206"/>
        <end position="223"/>
    </location>
</feature>
<keyword evidence="4" id="KW-1185">Reference proteome</keyword>
<accession>A0A4Q7JB91</accession>
<organism evidence="3 4">
    <name type="scientific">Amycolatopsis suaedae</name>
    <dbReference type="NCBI Taxonomy" id="2510978"/>
    <lineage>
        <taxon>Bacteria</taxon>
        <taxon>Bacillati</taxon>
        <taxon>Actinomycetota</taxon>
        <taxon>Actinomycetes</taxon>
        <taxon>Pseudonocardiales</taxon>
        <taxon>Pseudonocardiaceae</taxon>
        <taxon>Amycolatopsis</taxon>
    </lineage>
</organism>
<feature type="transmembrane region" description="Helical" evidence="2">
    <location>
        <begin position="230"/>
        <end position="248"/>
    </location>
</feature>
<protein>
    <recommendedName>
        <fullName evidence="5">Glycosyltransferase RgtA/B/C/D-like domain-containing protein</fullName>
    </recommendedName>
</protein>
<reference evidence="3 4" key="1">
    <citation type="submission" date="2019-02" db="EMBL/GenBank/DDBJ databases">
        <title>Draft genome sequence of Amycolatopsis sp. 8-3EHSu isolated from roots of Suaeda maritima.</title>
        <authorList>
            <person name="Duangmal K."/>
            <person name="Chantavorakit T."/>
        </authorList>
    </citation>
    <scope>NUCLEOTIDE SEQUENCE [LARGE SCALE GENOMIC DNA]</scope>
    <source>
        <strain evidence="3 4">8-3EHSu</strain>
    </source>
</reference>
<evidence type="ECO:0000313" key="4">
    <source>
        <dbReference type="Proteomes" id="UP000292003"/>
    </source>
</evidence>
<evidence type="ECO:0000256" key="2">
    <source>
        <dbReference type="SAM" id="Phobius"/>
    </source>
</evidence>
<sequence>MITAESVTGRRARVTSLAWAVLLGAVALGVHALRYGKWIVDDAGITFAYARMIASGEGPVLQPGAPVVEGFSNPTWLAVHVLGRVLGVFDQGGVVLGIPDYVLFPKAVAWLCCVGTLIACAVAARRVFRRAWMVTAVVGVALAANPSYVVWSFSGLENSLFAMAVCWLAVLLFVATLDGNLPTWRIAVGAGVIAAFILLTRPDGAIYVLAYPLALVTCARQHVVADRVRAGLLSMAVFVVPVGAYLGWRLAVFGKLLPNTATAKEQDLPGFHDVVRLLELAEYVGVFMAVAFVVLVAYALVNPSWWRAGLHVLLIVLVLGAAAFVILEGDWMAWYRFATPVWVLATLTAALLLARLATTGRGIAAAAAVTVLAIINSGPGFVAASNAFVRYPTVPLCYVANRFGLTFNTYAGIIGAERASLLAPDMGGTALTSRLELIDMAGLANAAVAERLARDDEAGLRDDVFDRWRPTFIHSRGDWAMGNGITSDPRMVRDYDVVIDYRDPVLPNGDWVRKDAVGSPAHLRELRDYAAAVVPGRDAWQTDRPLDDCGPDLHPGADVLTRR</sequence>
<feature type="transmembrane region" description="Helical" evidence="2">
    <location>
        <begin position="366"/>
        <end position="389"/>
    </location>
</feature>
<evidence type="ECO:0000256" key="1">
    <source>
        <dbReference type="SAM" id="MobiDB-lite"/>
    </source>
</evidence>
<feature type="transmembrane region" description="Helical" evidence="2">
    <location>
        <begin position="131"/>
        <end position="153"/>
    </location>
</feature>
<proteinExistence type="predicted"/>
<feature type="transmembrane region" description="Helical" evidence="2">
    <location>
        <begin position="184"/>
        <end position="200"/>
    </location>
</feature>
<feature type="transmembrane region" description="Helical" evidence="2">
    <location>
        <begin position="333"/>
        <end position="354"/>
    </location>
</feature>
<dbReference type="Proteomes" id="UP000292003">
    <property type="component" value="Unassembled WGS sequence"/>
</dbReference>
<gene>
    <name evidence="3" type="ORF">EWH70_06410</name>
</gene>